<dbReference type="NCBIfam" id="NF001965">
    <property type="entry name" value="PRK00742.1"/>
    <property type="match status" value="1"/>
</dbReference>
<dbReference type="SMART" id="SM00448">
    <property type="entry name" value="REC"/>
    <property type="match status" value="1"/>
</dbReference>
<dbReference type="GO" id="GO:0008984">
    <property type="term" value="F:protein-glutamate methylesterase activity"/>
    <property type="evidence" value="ECO:0007669"/>
    <property type="project" value="UniProtKB-UniRule"/>
</dbReference>
<protein>
    <recommendedName>
        <fullName evidence="5">Protein-glutamate methylesterase/protein-glutamine glutaminase</fullName>
        <ecNumber evidence="5">3.1.1.61</ecNumber>
        <ecNumber evidence="5">3.5.1.44</ecNumber>
    </recommendedName>
</protein>
<dbReference type="InterPro" id="IPR011006">
    <property type="entry name" value="CheY-like_superfamily"/>
</dbReference>
<dbReference type="SUPFAM" id="SSF52738">
    <property type="entry name" value="Methylesterase CheB, C-terminal domain"/>
    <property type="match status" value="1"/>
</dbReference>
<evidence type="ECO:0000259" key="8">
    <source>
        <dbReference type="PROSITE" id="PS50110"/>
    </source>
</evidence>
<dbReference type="InterPro" id="IPR001789">
    <property type="entry name" value="Sig_transdc_resp-reg_receiver"/>
</dbReference>
<dbReference type="NCBIfam" id="NF009206">
    <property type="entry name" value="PRK12555.1"/>
    <property type="match status" value="1"/>
</dbReference>
<dbReference type="CDD" id="cd16432">
    <property type="entry name" value="CheB_Rec"/>
    <property type="match status" value="1"/>
</dbReference>
<dbReference type="Proteomes" id="UP000509367">
    <property type="component" value="Chromosome"/>
</dbReference>
<comment type="catalytic activity">
    <reaction evidence="5">
        <text>L-glutaminyl-[protein] + H2O = L-glutamyl-[protein] + NH4(+)</text>
        <dbReference type="Rhea" id="RHEA:16441"/>
        <dbReference type="Rhea" id="RHEA-COMP:10207"/>
        <dbReference type="Rhea" id="RHEA-COMP:10208"/>
        <dbReference type="ChEBI" id="CHEBI:15377"/>
        <dbReference type="ChEBI" id="CHEBI:28938"/>
        <dbReference type="ChEBI" id="CHEBI:29973"/>
        <dbReference type="ChEBI" id="CHEBI:30011"/>
        <dbReference type="EC" id="3.5.1.44"/>
    </reaction>
</comment>
<evidence type="ECO:0000313" key="11">
    <source>
        <dbReference type="Proteomes" id="UP000509367"/>
    </source>
</evidence>
<name>A0A6N1VKY3_9HYPH</name>
<feature type="active site" evidence="5 6">
    <location>
        <position position="288"/>
    </location>
</feature>
<comment type="function">
    <text evidence="5">Involved in chemotaxis. Part of a chemotaxis signal transduction system that modulates chemotaxis in response to various stimuli. Catalyzes the demethylation of specific methylglutamate residues introduced into the chemoreceptors (methyl-accepting chemotaxis proteins or MCP) by CheR. Also mediates the irreversible deamidation of specific glutamine residues to glutamic acid.</text>
</comment>
<dbReference type="PROSITE" id="PS50110">
    <property type="entry name" value="RESPONSE_REGULATORY"/>
    <property type="match status" value="1"/>
</dbReference>
<dbReference type="InterPro" id="IPR000673">
    <property type="entry name" value="Sig_transdc_resp-reg_Me-estase"/>
</dbReference>
<dbReference type="PIRSF" id="PIRSF000876">
    <property type="entry name" value="RR_chemtxs_CheB"/>
    <property type="match status" value="1"/>
</dbReference>
<dbReference type="GO" id="GO:0005737">
    <property type="term" value="C:cytoplasm"/>
    <property type="evidence" value="ECO:0007669"/>
    <property type="project" value="UniProtKB-SubCell"/>
</dbReference>
<feature type="domain" description="Response regulatory" evidence="8">
    <location>
        <begin position="4"/>
        <end position="121"/>
    </location>
</feature>
<dbReference type="GO" id="GO:0050568">
    <property type="term" value="F:protein-glutamine glutaminase activity"/>
    <property type="evidence" value="ECO:0007669"/>
    <property type="project" value="UniProtKB-UniRule"/>
</dbReference>
<keyword evidence="11" id="KW-1185">Reference proteome</keyword>
<dbReference type="Gene3D" id="3.40.50.2300">
    <property type="match status" value="1"/>
</dbReference>
<comment type="domain">
    <text evidence="5">Contains a C-terminal catalytic domain, and an N-terminal region which modulates catalytic activity.</text>
</comment>
<sequence>MTVRTIVVDDSPSMQKLITAVLETDPEIEVIGTASNPIEAREMIKVLDPDVITLDVEMPGMNGLDFLERLMRLRPMPVVMISSHTRKGADATIAALEIGAVSCLPKPRMDDEAALQEMRQNVKAAASAKMAIQGRQRTSGDARTKPARSAVLKRKRGIDVIALGASTGGVEALTEVLSGFPANCPPTVVTQHMPEHFTKSFAERLDRLCAPKVVEAADGMPISEGHVYIAPGGVGHLTVAGRTEKLCRVQPGQLRSGHMPSVDVLFESVAKAFADKAAAALLTGMGSDGAEGLLALKKAGALTIAQDRATSLVYGMPAAAERLGAANHVLPLRDIASALFGGGTEVTQNVCA</sequence>
<evidence type="ECO:0000256" key="4">
    <source>
        <dbReference type="ARBA" id="ARBA00048267"/>
    </source>
</evidence>
<dbReference type="AlphaFoldDB" id="A0A6N1VKY3"/>
<dbReference type="CDD" id="cd17541">
    <property type="entry name" value="REC_CheB-like"/>
    <property type="match status" value="1"/>
</dbReference>
<dbReference type="HAMAP" id="MF_00099">
    <property type="entry name" value="CheB_chemtxs"/>
    <property type="match status" value="1"/>
</dbReference>
<dbReference type="PANTHER" id="PTHR42872:SF6">
    <property type="entry name" value="PROTEIN-GLUTAMATE METHYLESTERASE_PROTEIN-GLUTAMINE GLUTAMINASE"/>
    <property type="match status" value="1"/>
</dbReference>
<dbReference type="EC" id="3.1.1.61" evidence="5"/>
<comment type="PTM">
    <text evidence="5">Phosphorylated by CheA. Phosphorylation of the N-terminal regulatory domain activates the methylesterase activity.</text>
</comment>
<dbReference type="InterPro" id="IPR035909">
    <property type="entry name" value="CheB_C"/>
</dbReference>
<gene>
    <name evidence="5" type="primary">cheB</name>
    <name evidence="10" type="ORF">HTY61_14680</name>
</gene>
<keyword evidence="2 5" id="KW-0145">Chemotaxis</keyword>
<evidence type="ECO:0000313" key="10">
    <source>
        <dbReference type="EMBL" id="QKV19607.1"/>
    </source>
</evidence>
<dbReference type="GO" id="GO:0000156">
    <property type="term" value="F:phosphorelay response regulator activity"/>
    <property type="evidence" value="ECO:0007669"/>
    <property type="project" value="InterPro"/>
</dbReference>
<evidence type="ECO:0000256" key="7">
    <source>
        <dbReference type="PROSITE-ProRule" id="PRU00169"/>
    </source>
</evidence>
<feature type="modified residue" description="4-aspartylphosphate" evidence="5 7">
    <location>
        <position position="55"/>
    </location>
</feature>
<feature type="active site" evidence="5 6">
    <location>
        <position position="192"/>
    </location>
</feature>
<evidence type="ECO:0000256" key="6">
    <source>
        <dbReference type="PROSITE-ProRule" id="PRU00050"/>
    </source>
</evidence>
<evidence type="ECO:0000256" key="5">
    <source>
        <dbReference type="HAMAP-Rule" id="MF_00099"/>
    </source>
</evidence>
<dbReference type="Pfam" id="PF00072">
    <property type="entry name" value="Response_reg"/>
    <property type="match status" value="1"/>
</dbReference>
<accession>A0A6N1VKY3</accession>
<dbReference type="RefSeq" id="WP_175277499.1">
    <property type="nucleotide sequence ID" value="NZ_CP054836.1"/>
</dbReference>
<dbReference type="KEGG" id="orm:HTY61_14680"/>
<dbReference type="InterPro" id="IPR008248">
    <property type="entry name" value="CheB-like"/>
</dbReference>
<dbReference type="PANTHER" id="PTHR42872">
    <property type="entry name" value="PROTEIN-GLUTAMATE METHYLESTERASE/PROTEIN-GLUTAMINE GLUTAMINASE"/>
    <property type="match status" value="1"/>
</dbReference>
<feature type="domain" description="CheB-type methylesterase" evidence="9">
    <location>
        <begin position="154"/>
        <end position="339"/>
    </location>
</feature>
<keyword evidence="5 7" id="KW-0597">Phosphoprotein</keyword>
<evidence type="ECO:0000256" key="2">
    <source>
        <dbReference type="ARBA" id="ARBA00022500"/>
    </source>
</evidence>
<evidence type="ECO:0000256" key="3">
    <source>
        <dbReference type="ARBA" id="ARBA00022801"/>
    </source>
</evidence>
<keyword evidence="3 5" id="KW-0378">Hydrolase</keyword>
<dbReference type="EMBL" id="CP054836">
    <property type="protein sequence ID" value="QKV19607.1"/>
    <property type="molecule type" value="Genomic_DNA"/>
</dbReference>
<comment type="subcellular location">
    <subcellularLocation>
        <location evidence="5">Cytoplasm</location>
    </subcellularLocation>
</comment>
<dbReference type="Gene3D" id="3.40.50.180">
    <property type="entry name" value="Methylesterase CheB, C-terminal domain"/>
    <property type="match status" value="1"/>
</dbReference>
<proteinExistence type="inferred from homology"/>
<comment type="similarity">
    <text evidence="5">Belongs to the CheB family.</text>
</comment>
<dbReference type="Pfam" id="PF01339">
    <property type="entry name" value="CheB_methylest"/>
    <property type="match status" value="1"/>
</dbReference>
<evidence type="ECO:0000259" key="9">
    <source>
        <dbReference type="PROSITE" id="PS50122"/>
    </source>
</evidence>
<feature type="active site" evidence="5 6">
    <location>
        <position position="166"/>
    </location>
</feature>
<dbReference type="GO" id="GO:0006935">
    <property type="term" value="P:chemotaxis"/>
    <property type="evidence" value="ECO:0007669"/>
    <property type="project" value="UniProtKB-UniRule"/>
</dbReference>
<dbReference type="SUPFAM" id="SSF52172">
    <property type="entry name" value="CheY-like"/>
    <property type="match status" value="1"/>
</dbReference>
<dbReference type="EC" id="3.5.1.44" evidence="5"/>
<organism evidence="10 11">
    <name type="scientific">Oricola thermophila</name>
    <dbReference type="NCBI Taxonomy" id="2742145"/>
    <lineage>
        <taxon>Bacteria</taxon>
        <taxon>Pseudomonadati</taxon>
        <taxon>Pseudomonadota</taxon>
        <taxon>Alphaproteobacteria</taxon>
        <taxon>Hyphomicrobiales</taxon>
        <taxon>Ahrensiaceae</taxon>
        <taxon>Oricola</taxon>
    </lineage>
</organism>
<comment type="catalytic activity">
    <reaction evidence="4 5">
        <text>[protein]-L-glutamate 5-O-methyl ester + H2O = L-glutamyl-[protein] + methanol + H(+)</text>
        <dbReference type="Rhea" id="RHEA:23236"/>
        <dbReference type="Rhea" id="RHEA-COMP:10208"/>
        <dbReference type="Rhea" id="RHEA-COMP:10311"/>
        <dbReference type="ChEBI" id="CHEBI:15377"/>
        <dbReference type="ChEBI" id="CHEBI:15378"/>
        <dbReference type="ChEBI" id="CHEBI:17790"/>
        <dbReference type="ChEBI" id="CHEBI:29973"/>
        <dbReference type="ChEBI" id="CHEBI:82795"/>
        <dbReference type="EC" id="3.1.1.61"/>
    </reaction>
</comment>
<dbReference type="PROSITE" id="PS50122">
    <property type="entry name" value="CHEB"/>
    <property type="match status" value="1"/>
</dbReference>
<reference evidence="10 11" key="1">
    <citation type="submission" date="2020-06" db="EMBL/GenBank/DDBJ databases">
        <title>Oricola thermophila sp. nov. isolated from a tidal sediments.</title>
        <authorList>
            <person name="Kwon K.K."/>
            <person name="Yang S.-H."/>
            <person name="Park M.-J."/>
        </authorList>
    </citation>
    <scope>NUCLEOTIDE SEQUENCE [LARGE SCALE GENOMIC DNA]</scope>
    <source>
        <strain evidence="10 11">MEBiC13590</strain>
    </source>
</reference>
<evidence type="ECO:0000256" key="1">
    <source>
        <dbReference type="ARBA" id="ARBA00022490"/>
    </source>
</evidence>
<keyword evidence="1 5" id="KW-0963">Cytoplasm</keyword>